<dbReference type="Pfam" id="PF03080">
    <property type="entry name" value="Neprosin"/>
    <property type="match status" value="2"/>
</dbReference>
<dbReference type="PROSITE" id="PS52045">
    <property type="entry name" value="NEPROSIN_PEP_CD"/>
    <property type="match status" value="1"/>
</dbReference>
<dbReference type="PANTHER" id="PTHR31589">
    <property type="entry name" value="PROTEIN, PUTATIVE (DUF239)-RELATED-RELATED"/>
    <property type="match status" value="1"/>
</dbReference>
<dbReference type="InterPro" id="IPR025521">
    <property type="entry name" value="Neprosin_propep"/>
</dbReference>
<dbReference type="AlphaFoldDB" id="A0A368RN36"/>
<organism evidence="2">
    <name type="scientific">Setaria italica</name>
    <name type="common">Foxtail millet</name>
    <name type="synonym">Panicum italicum</name>
    <dbReference type="NCBI Taxonomy" id="4555"/>
    <lineage>
        <taxon>Eukaryota</taxon>
        <taxon>Viridiplantae</taxon>
        <taxon>Streptophyta</taxon>
        <taxon>Embryophyta</taxon>
        <taxon>Tracheophyta</taxon>
        <taxon>Spermatophyta</taxon>
        <taxon>Magnoliopsida</taxon>
        <taxon>Liliopsida</taxon>
        <taxon>Poales</taxon>
        <taxon>Poaceae</taxon>
        <taxon>PACMAD clade</taxon>
        <taxon>Panicoideae</taxon>
        <taxon>Panicodae</taxon>
        <taxon>Paniceae</taxon>
        <taxon>Cenchrinae</taxon>
        <taxon>Setaria</taxon>
    </lineage>
</organism>
<reference evidence="2" key="1">
    <citation type="journal article" date="2012" name="Nat. Biotechnol.">
        <title>Reference genome sequence of the model plant Setaria.</title>
        <authorList>
            <person name="Bennetzen J.L."/>
            <person name="Schmutz J."/>
            <person name="Wang H."/>
            <person name="Percifield R."/>
            <person name="Hawkins J."/>
            <person name="Pontaroli A.C."/>
            <person name="Estep M."/>
            <person name="Feng L."/>
            <person name="Vaughn J.N."/>
            <person name="Grimwood J."/>
            <person name="Jenkins J."/>
            <person name="Barry K."/>
            <person name="Lindquist E."/>
            <person name="Hellsten U."/>
            <person name="Deshpande S."/>
            <person name="Wang X."/>
            <person name="Wu X."/>
            <person name="Mitros T."/>
            <person name="Triplett J."/>
            <person name="Yang X."/>
            <person name="Ye C.Y."/>
            <person name="Mauro-Herrera M."/>
            <person name="Wang L."/>
            <person name="Li P."/>
            <person name="Sharma M."/>
            <person name="Sharma R."/>
            <person name="Ronald P.C."/>
            <person name="Panaud O."/>
            <person name="Kellogg E.A."/>
            <person name="Brutnell T.P."/>
            <person name="Doust A.N."/>
            <person name="Tuskan G.A."/>
            <person name="Rokhsar D."/>
            <person name="Devos K.M."/>
        </authorList>
    </citation>
    <scope>NUCLEOTIDE SEQUENCE [LARGE SCALE GENOMIC DNA]</scope>
    <source>
        <strain evidence="2">Yugu1</strain>
    </source>
</reference>
<feature type="domain" description="Neprosin PEP catalytic" evidence="1">
    <location>
        <begin position="103"/>
        <end position="342"/>
    </location>
</feature>
<dbReference type="Pfam" id="PF14365">
    <property type="entry name" value="Neprosin_AP"/>
    <property type="match status" value="1"/>
</dbReference>
<proteinExistence type="predicted"/>
<dbReference type="OrthoDB" id="777472at2759"/>
<name>A0A368RN36_SETIT</name>
<accession>A0A368RN36</accession>
<dbReference type="InterPro" id="IPR053168">
    <property type="entry name" value="Glutamic_endopeptidase"/>
</dbReference>
<dbReference type="STRING" id="4555.A0A368RN36"/>
<sequence length="342" mass="37852">MALERELMMLNKPYVKSFKDKYGVVFYCIDMYKQPAFDHPLLKNHKLQVTKRANCHHLFSRIRVHPQESCPDGTVLIRRTLKQDLVNASVSLPRFRPQKDHSEIPGQHFAHLLVDSVEGSKFQAAGANMEVDNVAVPAGQVSSAQSLLVDDSCHSSVVSVVQSGWRDSQTRFMTLWTADDCRMTGCLNTLCRGFVVVSQTAAPAIVLRPGFAGISISKINNLNLNGTDLPDQLLYLKKNCTGFTHAQCDHTPHECFYQYAKCQDGLTGNWQVFLNQEMVGYFPKELINNMAGATQVQMGGIIYAPPSQKSPPMGIRVAPVPGKVTLASKFAQARVQGANIAK</sequence>
<gene>
    <name evidence="2" type="ORF">SETIT_6G142100v2</name>
</gene>
<dbReference type="InterPro" id="IPR004314">
    <property type="entry name" value="Neprosin"/>
</dbReference>
<dbReference type="PANTHER" id="PTHR31589:SF237">
    <property type="entry name" value="OS08G0411100 PROTEIN"/>
    <property type="match status" value="1"/>
</dbReference>
<evidence type="ECO:0000259" key="1">
    <source>
        <dbReference type="PROSITE" id="PS52045"/>
    </source>
</evidence>
<reference evidence="2" key="2">
    <citation type="submission" date="2015-07" db="EMBL/GenBank/DDBJ databases">
        <authorList>
            <person name="Noorani M."/>
        </authorList>
    </citation>
    <scope>NUCLEOTIDE SEQUENCE</scope>
    <source>
        <strain evidence="2">Yugu1</strain>
    </source>
</reference>
<dbReference type="EMBL" id="CM003533">
    <property type="protein sequence ID" value="RCV31010.1"/>
    <property type="molecule type" value="Genomic_DNA"/>
</dbReference>
<evidence type="ECO:0000313" key="2">
    <source>
        <dbReference type="EMBL" id="RCV31010.1"/>
    </source>
</evidence>
<protein>
    <recommendedName>
        <fullName evidence="1">Neprosin PEP catalytic domain-containing protein</fullName>
    </recommendedName>
</protein>